<evidence type="ECO:0000256" key="1">
    <source>
        <dbReference type="SAM" id="MobiDB-lite"/>
    </source>
</evidence>
<organism evidence="2 3">
    <name type="scientific">Brucella cytisi</name>
    <dbReference type="NCBI Taxonomy" id="407152"/>
    <lineage>
        <taxon>Bacteria</taxon>
        <taxon>Pseudomonadati</taxon>
        <taxon>Pseudomonadota</taxon>
        <taxon>Alphaproteobacteria</taxon>
        <taxon>Hyphomicrobiales</taxon>
        <taxon>Brucellaceae</taxon>
        <taxon>Brucella/Ochrobactrum group</taxon>
        <taxon>Brucella</taxon>
    </lineage>
</organism>
<dbReference type="RefSeq" id="WP_071634006.1">
    <property type="nucleotide sequence ID" value="NZ_MOEC01000040.1"/>
</dbReference>
<dbReference type="EMBL" id="MOEC01000040">
    <property type="protein sequence ID" value="OIS90821.1"/>
    <property type="molecule type" value="Genomic_DNA"/>
</dbReference>
<evidence type="ECO:0000313" key="3">
    <source>
        <dbReference type="Proteomes" id="UP000182985"/>
    </source>
</evidence>
<sequence length="90" mass="10009">MRIVKVKTVSYDPKSSTLTFSGLNRFSRPKEASILNDDDVKFIEIIHQLLANTEHSSVDTAAEPKSPPKKKKTALLQQPKGTRTLTQSSL</sequence>
<proteinExistence type="predicted"/>
<dbReference type="OrthoDB" id="8117044at2"/>
<dbReference type="AlphaFoldDB" id="A0A1J6HCH4"/>
<dbReference type="Proteomes" id="UP000182985">
    <property type="component" value="Unassembled WGS sequence"/>
</dbReference>
<keyword evidence="3" id="KW-1185">Reference proteome</keyword>
<protein>
    <submittedName>
        <fullName evidence="2">Uncharacterized protein</fullName>
    </submittedName>
</protein>
<accession>A0A1J6HCH4</accession>
<feature type="region of interest" description="Disordered" evidence="1">
    <location>
        <begin position="54"/>
        <end position="90"/>
    </location>
</feature>
<reference evidence="2 3" key="1">
    <citation type="submission" date="2016-10" db="EMBL/GenBank/DDBJ databases">
        <title>The Draft Genome Sequence of the Potato Rhizosphere Bacteria Ochrobactrum sp. IPA7.2.</title>
        <authorList>
            <person name="Gogoleva N.E."/>
            <person name="Khlopko Y.A."/>
            <person name="Burygin G.L."/>
            <person name="Plotnikov A.O."/>
        </authorList>
    </citation>
    <scope>NUCLEOTIDE SEQUENCE [LARGE SCALE GENOMIC DNA]</scope>
    <source>
        <strain evidence="2 3">IPA7.2</strain>
    </source>
</reference>
<gene>
    <name evidence="2" type="ORF">BLA27_24765</name>
</gene>
<comment type="caution">
    <text evidence="2">The sequence shown here is derived from an EMBL/GenBank/DDBJ whole genome shotgun (WGS) entry which is preliminary data.</text>
</comment>
<feature type="compositionally biased region" description="Polar residues" evidence="1">
    <location>
        <begin position="75"/>
        <end position="90"/>
    </location>
</feature>
<name>A0A1J6HCH4_9HYPH</name>
<evidence type="ECO:0000313" key="2">
    <source>
        <dbReference type="EMBL" id="OIS90821.1"/>
    </source>
</evidence>